<dbReference type="InterPro" id="IPR029058">
    <property type="entry name" value="AB_hydrolase_fold"/>
</dbReference>
<dbReference type="PANTHER" id="PTHR48081:SF31">
    <property type="entry name" value="STERYL ACETYL HYDROLASE MUG81-RELATED"/>
    <property type="match status" value="1"/>
</dbReference>
<dbReference type="OrthoDB" id="408631at2759"/>
<dbReference type="InterPro" id="IPR050300">
    <property type="entry name" value="GDXG_lipolytic_enzyme"/>
</dbReference>
<evidence type="ECO:0000313" key="4">
    <source>
        <dbReference type="Proteomes" id="UP000738325"/>
    </source>
</evidence>
<evidence type="ECO:0000259" key="2">
    <source>
        <dbReference type="Pfam" id="PF07859"/>
    </source>
</evidence>
<dbReference type="Pfam" id="PF07859">
    <property type="entry name" value="Abhydrolase_3"/>
    <property type="match status" value="1"/>
</dbReference>
<feature type="domain" description="Alpha/beta hydrolase fold-3" evidence="2">
    <location>
        <begin position="102"/>
        <end position="266"/>
    </location>
</feature>
<dbReference type="InterPro" id="IPR013094">
    <property type="entry name" value="AB_hydrolase_3"/>
</dbReference>
<reference evidence="3" key="1">
    <citation type="journal article" date="2020" name="Fungal Divers.">
        <title>Resolving the Mortierellaceae phylogeny through synthesis of multi-gene phylogenetics and phylogenomics.</title>
        <authorList>
            <person name="Vandepol N."/>
            <person name="Liber J."/>
            <person name="Desiro A."/>
            <person name="Na H."/>
            <person name="Kennedy M."/>
            <person name="Barry K."/>
            <person name="Grigoriev I.V."/>
            <person name="Miller A.N."/>
            <person name="O'Donnell K."/>
            <person name="Stajich J.E."/>
            <person name="Bonito G."/>
        </authorList>
    </citation>
    <scope>NUCLEOTIDE SEQUENCE</scope>
    <source>
        <strain evidence="3">REB-010B</strain>
    </source>
</reference>
<dbReference type="PANTHER" id="PTHR48081">
    <property type="entry name" value="AB HYDROLASE SUPERFAMILY PROTEIN C4A8.06C"/>
    <property type="match status" value="1"/>
</dbReference>
<comment type="caution">
    <text evidence="3">The sequence shown here is derived from an EMBL/GenBank/DDBJ whole genome shotgun (WGS) entry which is preliminary data.</text>
</comment>
<dbReference type="GO" id="GO:0016787">
    <property type="term" value="F:hydrolase activity"/>
    <property type="evidence" value="ECO:0007669"/>
    <property type="project" value="UniProtKB-KW"/>
</dbReference>
<dbReference type="EMBL" id="JAAAIP010000195">
    <property type="protein sequence ID" value="KAG0323143.1"/>
    <property type="molecule type" value="Genomic_DNA"/>
</dbReference>
<gene>
    <name evidence="3" type="ORF">BGZ99_002919</name>
</gene>
<dbReference type="SUPFAM" id="SSF53474">
    <property type="entry name" value="alpha/beta-Hydrolases"/>
    <property type="match status" value="1"/>
</dbReference>
<proteinExistence type="predicted"/>
<evidence type="ECO:0000256" key="1">
    <source>
        <dbReference type="ARBA" id="ARBA00022801"/>
    </source>
</evidence>
<organism evidence="3 4">
    <name type="scientific">Dissophora globulifera</name>
    <dbReference type="NCBI Taxonomy" id="979702"/>
    <lineage>
        <taxon>Eukaryota</taxon>
        <taxon>Fungi</taxon>
        <taxon>Fungi incertae sedis</taxon>
        <taxon>Mucoromycota</taxon>
        <taxon>Mortierellomycotina</taxon>
        <taxon>Mortierellomycetes</taxon>
        <taxon>Mortierellales</taxon>
        <taxon>Mortierellaceae</taxon>
        <taxon>Dissophora</taxon>
    </lineage>
</organism>
<sequence length="308" mass="34108">MARYTALFISGKTPANQPYLIGVSVAMLFPTIECLSIRQYRSFMTTAVGLVNWRAGLGTEAKRAKWATDIQGARWRGHWIPFQDQLAGSTEHFSPSTVPVGLSPENPYPHAMNEVIAAYTDLIQLHGVDSKRIILLGDSAGGNICLGTSLKLRDAFAYLGAPAGQILICPWVRDHEPLESSLYDVVSAIGCEVYVEAYTQYHPEHVESPYTSPAKAKSLSSLSPMLVFIGGVEILRPSIERFVERARGEGTDVKTVLAEGRSHNYFLLDDISTELDRQDAYREMSEFAQKAHHLFLQAKQTSEQIATM</sequence>
<dbReference type="Proteomes" id="UP000738325">
    <property type="component" value="Unassembled WGS sequence"/>
</dbReference>
<protein>
    <recommendedName>
        <fullName evidence="2">Alpha/beta hydrolase fold-3 domain-containing protein</fullName>
    </recommendedName>
</protein>
<keyword evidence="1" id="KW-0378">Hydrolase</keyword>
<accession>A0A9P6UWS5</accession>
<name>A0A9P6UWS5_9FUNG</name>
<dbReference type="Gene3D" id="3.40.50.1820">
    <property type="entry name" value="alpha/beta hydrolase"/>
    <property type="match status" value="1"/>
</dbReference>
<dbReference type="AlphaFoldDB" id="A0A9P6UWS5"/>
<keyword evidence="4" id="KW-1185">Reference proteome</keyword>
<evidence type="ECO:0000313" key="3">
    <source>
        <dbReference type="EMBL" id="KAG0323143.1"/>
    </source>
</evidence>